<evidence type="ECO:0000313" key="3">
    <source>
        <dbReference type="EMBL" id="SMQ60681.1"/>
    </source>
</evidence>
<gene>
    <name evidence="3" type="ORF">SAMN06295909_0482</name>
</gene>
<dbReference type="EMBL" id="FXWJ01000001">
    <property type="protein sequence ID" value="SMQ60681.1"/>
    <property type="molecule type" value="Genomic_DNA"/>
</dbReference>
<feature type="transmembrane region" description="Helical" evidence="2">
    <location>
        <begin position="182"/>
        <end position="202"/>
    </location>
</feature>
<keyword evidence="2" id="KW-0812">Transmembrane</keyword>
<name>A0ABY1R9V9_9MICO</name>
<keyword evidence="2" id="KW-0472">Membrane</keyword>
<sequence>MTYPPNPQVPSGQPPYGQPQYGQPPYGQPQYGQAPYGQPQYIAPPPRGASSPDDLSLPLYGATFRQATKRFFKQYANFSGRASLSEYWWSSLLTTLLMLIPTLLITIGAIMTAVSAATAAAQEQGLSGSEYDLADPGPMGFGVRVLLIVGVVLLLVAWVALIVPSLAIAWRRLHDAGFPGPYYFLTLVPSVGSIIVLVLMLLPSKPEGQRFDRPSQVSSGR</sequence>
<evidence type="ECO:0000313" key="4">
    <source>
        <dbReference type="Proteomes" id="UP000194464"/>
    </source>
</evidence>
<evidence type="ECO:0000256" key="1">
    <source>
        <dbReference type="SAM" id="MobiDB-lite"/>
    </source>
</evidence>
<dbReference type="RefSeq" id="WP_119863536.1">
    <property type="nucleotide sequence ID" value="NZ_FXWJ01000001.1"/>
</dbReference>
<feature type="region of interest" description="Disordered" evidence="1">
    <location>
        <begin position="1"/>
        <end position="52"/>
    </location>
</feature>
<dbReference type="Proteomes" id="UP000194464">
    <property type="component" value="Unassembled WGS sequence"/>
</dbReference>
<feature type="compositionally biased region" description="Low complexity" evidence="1">
    <location>
        <begin position="18"/>
        <end position="41"/>
    </location>
</feature>
<accession>A0ABY1R9V9</accession>
<reference evidence="3 4" key="1">
    <citation type="submission" date="2017-04" db="EMBL/GenBank/DDBJ databases">
        <authorList>
            <person name="Varghese N."/>
            <person name="Submissions S."/>
        </authorList>
    </citation>
    <scope>NUCLEOTIDE SEQUENCE [LARGE SCALE GENOMIC DNA]</scope>
    <source>
        <strain evidence="3 4">VKM Ac-1784</strain>
    </source>
</reference>
<dbReference type="InterPro" id="IPR008523">
    <property type="entry name" value="DUF805"/>
</dbReference>
<protein>
    <submittedName>
        <fullName evidence="3">Uncharacterized membrane protein YhaH, DUF805 family</fullName>
    </submittedName>
</protein>
<comment type="caution">
    <text evidence="3">The sequence shown here is derived from an EMBL/GenBank/DDBJ whole genome shotgun (WGS) entry which is preliminary data.</text>
</comment>
<feature type="compositionally biased region" description="Pro residues" evidence="1">
    <location>
        <begin position="1"/>
        <end position="17"/>
    </location>
</feature>
<organism evidence="3 4">
    <name type="scientific">Plantibacter elymi</name>
    <name type="common">nom. nud.</name>
    <dbReference type="NCBI Taxonomy" id="199708"/>
    <lineage>
        <taxon>Bacteria</taxon>
        <taxon>Bacillati</taxon>
        <taxon>Actinomycetota</taxon>
        <taxon>Actinomycetes</taxon>
        <taxon>Micrococcales</taxon>
        <taxon>Microbacteriaceae</taxon>
        <taxon>Plantibacter</taxon>
    </lineage>
</organism>
<keyword evidence="2" id="KW-1133">Transmembrane helix</keyword>
<feature type="transmembrane region" description="Helical" evidence="2">
    <location>
        <begin position="141"/>
        <end position="170"/>
    </location>
</feature>
<dbReference type="Pfam" id="PF05656">
    <property type="entry name" value="DUF805"/>
    <property type="match status" value="1"/>
</dbReference>
<dbReference type="PANTHER" id="PTHR34980:SF2">
    <property type="entry name" value="INNER MEMBRANE PROTEIN YHAH-RELATED"/>
    <property type="match status" value="1"/>
</dbReference>
<evidence type="ECO:0000256" key="2">
    <source>
        <dbReference type="SAM" id="Phobius"/>
    </source>
</evidence>
<proteinExistence type="predicted"/>
<feature type="transmembrane region" description="Helical" evidence="2">
    <location>
        <begin position="87"/>
        <end position="120"/>
    </location>
</feature>
<keyword evidence="4" id="KW-1185">Reference proteome</keyword>
<dbReference type="PANTHER" id="PTHR34980">
    <property type="entry name" value="INNER MEMBRANE PROTEIN-RELATED-RELATED"/>
    <property type="match status" value="1"/>
</dbReference>